<dbReference type="EMBL" id="AP011723">
    <property type="protein sequence ID" value="BAJ46827.1"/>
    <property type="molecule type" value="Genomic_DNA"/>
</dbReference>
<reference evidence="1 2" key="1">
    <citation type="journal article" date="2005" name="Environ. Microbiol.">
        <title>Genetic and functional properties of uncultivated thermophilic crenarchaeotes from a subsurface gold mine as revealed by analysis of genome fragments.</title>
        <authorList>
            <person name="Nunoura T."/>
            <person name="Hirayama H."/>
            <person name="Takami H."/>
            <person name="Oida H."/>
            <person name="Nishi S."/>
            <person name="Shimamura S."/>
            <person name="Suzuki Y."/>
            <person name="Inagaki F."/>
            <person name="Takai K."/>
            <person name="Nealson K.H."/>
            <person name="Horikoshi K."/>
        </authorList>
    </citation>
    <scope>NUCLEOTIDE SEQUENCE [LARGE SCALE GENOMIC DNA]</scope>
</reference>
<evidence type="ECO:0000313" key="2">
    <source>
        <dbReference type="Proteomes" id="UP000008120"/>
    </source>
</evidence>
<protein>
    <submittedName>
        <fullName evidence="1">Uncharacterized protein</fullName>
    </submittedName>
</protein>
<evidence type="ECO:0000313" key="1">
    <source>
        <dbReference type="EMBL" id="BAJ46827.1"/>
    </source>
</evidence>
<reference evidence="1 2" key="2">
    <citation type="journal article" date="2011" name="Nucleic Acids Res.">
        <title>Insights into the evolution of Archaea and eukaryotic protein modifier systems revealed by the genome of a novel archaeal group.</title>
        <authorList>
            <person name="Nunoura T."/>
            <person name="Takaki Y."/>
            <person name="Kakuta J."/>
            <person name="Nishi S."/>
            <person name="Sugahara J."/>
            <person name="Kazama H."/>
            <person name="Chee G."/>
            <person name="Hattori M."/>
            <person name="Kanai A."/>
            <person name="Atomi H."/>
            <person name="Takai K."/>
            <person name="Takami H."/>
        </authorList>
    </citation>
    <scope>NUCLEOTIDE SEQUENCE [LARGE SCALE GENOMIC DNA]</scope>
</reference>
<name>E6N3C1_CALS0</name>
<dbReference type="Proteomes" id="UP000008120">
    <property type="component" value="Chromosome"/>
</dbReference>
<proteinExistence type="predicted"/>
<organism evidence="1 2">
    <name type="scientific">Caldiarchaeum subterraneum</name>
    <dbReference type="NCBI Taxonomy" id="311458"/>
    <lineage>
        <taxon>Archaea</taxon>
        <taxon>Nitrososphaerota</taxon>
        <taxon>Candidatus Caldarchaeales</taxon>
        <taxon>Candidatus Caldarchaeaceae</taxon>
        <taxon>Candidatus Caldarchaeum</taxon>
    </lineage>
</organism>
<dbReference type="AlphaFoldDB" id="E6N3C1"/>
<sequence length="275" mass="31563">MTRVYNLVQRENEKILIAANIFVGRKKSLHEGLMDIIMLEEPDILILIDLIDLHHSSLDPMDIYRLVKTVDKIRPRVRIVYGCAELSPEQYRYGDIDGYGNRELKEHVLQKLEEVVDRLSSQVPDDITIDENSYLAALMKLRLIYKYSGSGELRIRLANGEELFITSGDKLYKEFSRELYGAKTPSMKRILQAIELMRKETNADWIIAGHPGVAKIHEEKRIAFPGSWHTYSEYILFSGYVKPSDLEKFLLITGDGVFKIDGIPYQPCVSRCGHG</sequence>
<accession>E6N3C1</accession>
<gene>
    <name evidence="1" type="ORF">HGMM_F29E04C33</name>
</gene>